<dbReference type="InterPro" id="IPR022694">
    <property type="entry name" value="3-OHacyl-CoA_DH"/>
</dbReference>
<evidence type="ECO:0000256" key="3">
    <source>
        <dbReference type="ARBA" id="ARBA00023002"/>
    </source>
</evidence>
<dbReference type="RefSeq" id="WP_315603015.1">
    <property type="nucleotide sequence ID" value="NZ_CP130318.1"/>
</dbReference>
<dbReference type="PANTHER" id="PTHR48075:SF5">
    <property type="entry name" value="3-HYDROXYBUTYRYL-COA DEHYDROGENASE"/>
    <property type="match status" value="1"/>
</dbReference>
<evidence type="ECO:0000259" key="5">
    <source>
        <dbReference type="Pfam" id="PF00725"/>
    </source>
</evidence>
<dbReference type="AlphaFoldDB" id="A0AA96L9Y4"/>
<dbReference type="InterPro" id="IPR036291">
    <property type="entry name" value="NAD(P)-bd_dom_sf"/>
</dbReference>
<dbReference type="Gene3D" id="1.10.1040.10">
    <property type="entry name" value="N-(1-d-carboxylethyl)-l-norvaline Dehydrogenase, domain 2"/>
    <property type="match status" value="1"/>
</dbReference>
<reference evidence="7 8" key="1">
    <citation type="submission" date="2022-02" db="EMBL/GenBank/DDBJ databases">
        <title>Paenibacillus sp. MBLB1776 Whole Genome Shotgun Sequencing.</title>
        <authorList>
            <person name="Hwang C.Y."/>
            <person name="Cho E.-S."/>
            <person name="Seo M.-J."/>
        </authorList>
    </citation>
    <scope>NUCLEOTIDE SEQUENCE [LARGE SCALE GENOMIC DNA]</scope>
    <source>
        <strain evidence="7 8">MBLB1776</strain>
    </source>
</reference>
<dbReference type="FunFam" id="3.40.50.720:FF:000009">
    <property type="entry name" value="Fatty oxidation complex, alpha subunit"/>
    <property type="match status" value="1"/>
</dbReference>
<keyword evidence="3" id="KW-0560">Oxidoreductase</keyword>
<evidence type="ECO:0000259" key="6">
    <source>
        <dbReference type="Pfam" id="PF02737"/>
    </source>
</evidence>
<comment type="similarity">
    <text evidence="2">Belongs to the 3-hydroxyacyl-CoA dehydrogenase family.</text>
</comment>
<dbReference type="GO" id="GO:0016616">
    <property type="term" value="F:oxidoreductase activity, acting on the CH-OH group of donors, NAD or NADP as acceptor"/>
    <property type="evidence" value="ECO:0007669"/>
    <property type="project" value="InterPro"/>
</dbReference>
<dbReference type="Gene3D" id="3.40.50.720">
    <property type="entry name" value="NAD(P)-binding Rossmann-like Domain"/>
    <property type="match status" value="1"/>
</dbReference>
<dbReference type="Pfam" id="PF02737">
    <property type="entry name" value="3HCDH_N"/>
    <property type="match status" value="1"/>
</dbReference>
<protein>
    <submittedName>
        <fullName evidence="7">3-hydroxyacyl-CoA dehydrogenase NAD-binding domain-containing protein</fullName>
    </submittedName>
</protein>
<dbReference type="PANTHER" id="PTHR48075">
    <property type="entry name" value="3-HYDROXYACYL-COA DEHYDROGENASE FAMILY PROTEIN"/>
    <property type="match status" value="1"/>
</dbReference>
<proteinExistence type="inferred from homology"/>
<evidence type="ECO:0000256" key="4">
    <source>
        <dbReference type="PIRSR" id="PIRSR000105-1"/>
    </source>
</evidence>
<evidence type="ECO:0000313" key="8">
    <source>
        <dbReference type="Proteomes" id="UP001305702"/>
    </source>
</evidence>
<dbReference type="InterPro" id="IPR013328">
    <property type="entry name" value="6PGD_dom2"/>
</dbReference>
<dbReference type="KEGG" id="paun:MJA45_16555"/>
<dbReference type="Pfam" id="PF00725">
    <property type="entry name" value="3HCDH"/>
    <property type="match status" value="1"/>
</dbReference>
<gene>
    <name evidence="7" type="ORF">MJA45_16555</name>
</gene>
<accession>A0AA96L9Y4</accession>
<evidence type="ECO:0000256" key="2">
    <source>
        <dbReference type="ARBA" id="ARBA00009463"/>
    </source>
</evidence>
<dbReference type="InterPro" id="IPR008927">
    <property type="entry name" value="6-PGluconate_DH-like_C_sf"/>
</dbReference>
<dbReference type="InterPro" id="IPR006176">
    <property type="entry name" value="3-OHacyl-CoA_DH_NAD-bd"/>
</dbReference>
<organism evidence="7 8">
    <name type="scientific">Paenibacillus aurantius</name>
    <dbReference type="NCBI Taxonomy" id="2918900"/>
    <lineage>
        <taxon>Bacteria</taxon>
        <taxon>Bacillati</taxon>
        <taxon>Bacillota</taxon>
        <taxon>Bacilli</taxon>
        <taxon>Bacillales</taxon>
        <taxon>Paenibacillaceae</taxon>
        <taxon>Paenibacillus</taxon>
    </lineage>
</organism>
<evidence type="ECO:0000313" key="7">
    <source>
        <dbReference type="EMBL" id="WNQ09244.1"/>
    </source>
</evidence>
<comment type="pathway">
    <text evidence="1">Lipid metabolism; butanoate metabolism.</text>
</comment>
<evidence type="ECO:0000256" key="1">
    <source>
        <dbReference type="ARBA" id="ARBA00005086"/>
    </source>
</evidence>
<dbReference type="PIRSF" id="PIRSF000105">
    <property type="entry name" value="HCDH"/>
    <property type="match status" value="1"/>
</dbReference>
<dbReference type="SUPFAM" id="SSF48179">
    <property type="entry name" value="6-phosphogluconate dehydrogenase C-terminal domain-like"/>
    <property type="match status" value="1"/>
</dbReference>
<sequence>MKYSKIGVVGVGNVGQGIAEMLSEKGLDVLLLDQNPDRLEASLNAIEISLDKQIERWGITQTEKKLILSRIHKTVTMEEMADCSLVIESISEELEAKKDIFRRLDRICGPEVILASTTSTLSVTELASVCDSPERVIGLHFLVPVSKKIDLVEIIRGIKTSEETFQNTKYFAEKVIEQKGIQVYESPGLVTTRLICTLINEAVTTLTEGVATAEDIDSAMRMGYDFRYGPLEMADRFGIDSVYAALERMFREYGDLKYRPSYLLKKMIRAGQLGVKSGEGFFRYDKDGDRL</sequence>
<dbReference type="EMBL" id="CP130318">
    <property type="protein sequence ID" value="WNQ09244.1"/>
    <property type="molecule type" value="Genomic_DNA"/>
</dbReference>
<dbReference type="GO" id="GO:0006631">
    <property type="term" value="P:fatty acid metabolic process"/>
    <property type="evidence" value="ECO:0007669"/>
    <property type="project" value="InterPro"/>
</dbReference>
<dbReference type="InterPro" id="IPR006108">
    <property type="entry name" value="3HC_DH_C"/>
</dbReference>
<keyword evidence="8" id="KW-1185">Reference proteome</keyword>
<name>A0AA96L9Y4_9BACL</name>
<dbReference type="SUPFAM" id="SSF51735">
    <property type="entry name" value="NAD(P)-binding Rossmann-fold domains"/>
    <property type="match status" value="1"/>
</dbReference>
<feature type="domain" description="3-hydroxyacyl-CoA dehydrogenase C-terminal" evidence="5">
    <location>
        <begin position="188"/>
        <end position="284"/>
    </location>
</feature>
<feature type="site" description="Important for catalytic activity" evidence="4">
    <location>
        <position position="140"/>
    </location>
</feature>
<dbReference type="GO" id="GO:0070403">
    <property type="term" value="F:NAD+ binding"/>
    <property type="evidence" value="ECO:0007669"/>
    <property type="project" value="InterPro"/>
</dbReference>
<dbReference type="Proteomes" id="UP001305702">
    <property type="component" value="Chromosome"/>
</dbReference>
<feature type="domain" description="3-hydroxyacyl-CoA dehydrogenase NAD binding" evidence="6">
    <location>
        <begin position="5"/>
        <end position="183"/>
    </location>
</feature>